<evidence type="ECO:0000256" key="2">
    <source>
        <dbReference type="ARBA" id="ARBA00022729"/>
    </source>
</evidence>
<dbReference type="PANTHER" id="PTHR39210">
    <property type="entry name" value="HEPARIN-SULFATE LYASE"/>
    <property type="match status" value="1"/>
</dbReference>
<dbReference type="GO" id="GO:0016829">
    <property type="term" value="F:lyase activity"/>
    <property type="evidence" value="ECO:0007669"/>
    <property type="project" value="UniProtKB-KW"/>
</dbReference>
<dbReference type="RefSeq" id="WP_050727171.1">
    <property type="nucleotide sequence ID" value="NZ_CP012332.1"/>
</dbReference>
<feature type="domain" description="Heparinase II/III-like C-terminal" evidence="5">
    <location>
        <begin position="339"/>
        <end position="548"/>
    </location>
</feature>
<accession>A0A0K1PJ17</accession>
<reference evidence="7 8" key="1">
    <citation type="submission" date="2015-08" db="EMBL/GenBank/DDBJ databases">
        <authorList>
            <person name="Babu N.S."/>
            <person name="Beckwith C.J."/>
            <person name="Beseler K.G."/>
            <person name="Brison A."/>
            <person name="Carone J.V."/>
            <person name="Caskin T.P."/>
            <person name="Diamond M."/>
            <person name="Durham M.E."/>
            <person name="Foxe J.M."/>
            <person name="Go M."/>
            <person name="Henderson B.A."/>
            <person name="Jones I.B."/>
            <person name="McGettigan J.A."/>
            <person name="Micheletti S.J."/>
            <person name="Nasrallah M.E."/>
            <person name="Ortiz D."/>
            <person name="Piller C.R."/>
            <person name="Privatt S.R."/>
            <person name="Schneider S.L."/>
            <person name="Sharp S."/>
            <person name="Smith T.C."/>
            <person name="Stanton J.D."/>
            <person name="Ullery H.E."/>
            <person name="Wilson R.J."/>
            <person name="Serrano M.G."/>
            <person name="Buck G."/>
            <person name="Lee V."/>
            <person name="Wang Y."/>
            <person name="Carvalho R."/>
            <person name="Voegtly L."/>
            <person name="Shi R."/>
            <person name="Duckworth R."/>
            <person name="Johnson A."/>
            <person name="Loviza R."/>
            <person name="Walstead R."/>
            <person name="Shah Z."/>
            <person name="Kiflezghi M."/>
            <person name="Wade K."/>
            <person name="Ball S.L."/>
            <person name="Bradley K.W."/>
            <person name="Asai D.J."/>
            <person name="Bowman C.A."/>
            <person name="Russell D.A."/>
            <person name="Pope W.H."/>
            <person name="Jacobs-Sera D."/>
            <person name="Hendrix R.W."/>
            <person name="Hatfull G.F."/>
        </authorList>
    </citation>
    <scope>NUCLEOTIDE SEQUENCE [LARGE SCALE GENOMIC DNA]</scope>
    <source>
        <strain evidence="7 8">DSM 27710</strain>
    </source>
</reference>
<gene>
    <name evidence="7" type="ORF">AKJ08_3486</name>
</gene>
<dbReference type="SUPFAM" id="SSF48230">
    <property type="entry name" value="Chondroitin AC/alginate lyase"/>
    <property type="match status" value="1"/>
</dbReference>
<feature type="domain" description="Heparin-sulfate lyase N-terminal" evidence="6">
    <location>
        <begin position="188"/>
        <end position="263"/>
    </location>
</feature>
<dbReference type="Gene3D" id="1.50.10.100">
    <property type="entry name" value="Chondroitin AC/alginate lyase"/>
    <property type="match status" value="1"/>
</dbReference>
<protein>
    <submittedName>
        <fullName evidence="7">Uncharacterized protein</fullName>
    </submittedName>
</protein>
<organism evidence="7 8">
    <name type="scientific">Vulgatibacter incomptus</name>
    <dbReference type="NCBI Taxonomy" id="1391653"/>
    <lineage>
        <taxon>Bacteria</taxon>
        <taxon>Pseudomonadati</taxon>
        <taxon>Myxococcota</taxon>
        <taxon>Myxococcia</taxon>
        <taxon>Myxococcales</taxon>
        <taxon>Cystobacterineae</taxon>
        <taxon>Vulgatibacteraceae</taxon>
        <taxon>Vulgatibacter</taxon>
    </lineage>
</organism>
<dbReference type="Proteomes" id="UP000055590">
    <property type="component" value="Chromosome"/>
</dbReference>
<dbReference type="Pfam" id="PF16889">
    <property type="entry name" value="Hepar_II_III_N"/>
    <property type="match status" value="1"/>
</dbReference>
<dbReference type="PANTHER" id="PTHR39210:SF1">
    <property type="entry name" value="HEPARIN-SULFATE LYASE"/>
    <property type="match status" value="1"/>
</dbReference>
<keyword evidence="8" id="KW-1185">Reference proteome</keyword>
<evidence type="ECO:0000256" key="4">
    <source>
        <dbReference type="ARBA" id="ARBA00023239"/>
    </source>
</evidence>
<dbReference type="STRING" id="1391653.AKJ08_3486"/>
<dbReference type="AlphaFoldDB" id="A0A0K1PJ17"/>
<dbReference type="InterPro" id="IPR031680">
    <property type="entry name" value="Hepar_II_III_N"/>
</dbReference>
<dbReference type="InterPro" id="IPR012480">
    <property type="entry name" value="Hepar_II_III_C"/>
</dbReference>
<sequence length="559" mass="60472">MVAAGTWIRTIAGLHPKQIVGRPSYRLRRAIAPHVATRLQPWAFRIPDLPGVALSPTAFGDEQREALRRGELALVGLAGALPEDAPYIPAHDDPLYVYEFHQLGWFAGALATLPEADPLHGRLIDWLDRYLAWDHPGDSPYWDAYPLASRLLTLLPLAARGFIGGKGIERALGASAVAILGLQETHLQGNHLLRSRAAAAVSSVFFEGPASDSVAASAWTALVREANAQFCADGVHEERTPTYHLLCISDLLVCIELARKAQTPAIRAEVEALVRIAARALGALDVLTHVDGRIAAFGDSAPASSLRSDDLRAFAAAVGIRSTGLLDVSKSGGWARQTAGTSGYTLLQSSGLSLFLSHGPFGAKHQPGHAHCDLFAFELDVEGTRMIVDPGVHAYHDTEWRLRSRASSVHATPSVEGREQAEIWSRFRCGWRPTVEPARWEAKPNGWRVDLRAAAFGPKPMPVERTIEFAGTQIRFVDRLPVEFSVALPLAPDVEVRVDSRGASLVHPKAAKGIQVTLESGTLDLETCSISHAFGARTPSCRLRLRSDAAGRLGWSLQA</sequence>
<name>A0A0K1PJ17_9BACT</name>
<dbReference type="GO" id="GO:0042597">
    <property type="term" value="C:periplasmic space"/>
    <property type="evidence" value="ECO:0007669"/>
    <property type="project" value="UniProtKB-SubCell"/>
</dbReference>
<dbReference type="OrthoDB" id="9763014at2"/>
<comment type="subcellular location">
    <subcellularLocation>
        <location evidence="1">Periplasm</location>
    </subcellularLocation>
</comment>
<dbReference type="Pfam" id="PF07940">
    <property type="entry name" value="Hepar_II_III_C"/>
    <property type="match status" value="1"/>
</dbReference>
<keyword evidence="3" id="KW-0574">Periplasm</keyword>
<evidence type="ECO:0000313" key="7">
    <source>
        <dbReference type="EMBL" id="AKU93099.1"/>
    </source>
</evidence>
<dbReference type="Gene3D" id="2.70.98.70">
    <property type="match status" value="1"/>
</dbReference>
<evidence type="ECO:0000259" key="5">
    <source>
        <dbReference type="Pfam" id="PF07940"/>
    </source>
</evidence>
<keyword evidence="2" id="KW-0732">Signal</keyword>
<evidence type="ECO:0000259" key="6">
    <source>
        <dbReference type="Pfam" id="PF16889"/>
    </source>
</evidence>
<dbReference type="InterPro" id="IPR008929">
    <property type="entry name" value="Chondroitin_lyas"/>
</dbReference>
<dbReference type="EMBL" id="CP012332">
    <property type="protein sequence ID" value="AKU93099.1"/>
    <property type="molecule type" value="Genomic_DNA"/>
</dbReference>
<keyword evidence="4" id="KW-0456">Lyase</keyword>
<evidence type="ECO:0000313" key="8">
    <source>
        <dbReference type="Proteomes" id="UP000055590"/>
    </source>
</evidence>
<dbReference type="KEGG" id="vin:AKJ08_3486"/>
<proteinExistence type="predicted"/>
<evidence type="ECO:0000256" key="1">
    <source>
        <dbReference type="ARBA" id="ARBA00004418"/>
    </source>
</evidence>
<evidence type="ECO:0000256" key="3">
    <source>
        <dbReference type="ARBA" id="ARBA00022764"/>
    </source>
</evidence>